<reference evidence="3" key="1">
    <citation type="journal article" date="2015" name="PLoS ONE">
        <title>Comprehensive Evaluation of Toxoplasma gondii VEG and Neospora caninum LIV Genomes with Tachyzoite Stage Transcriptome and Proteome Defines Novel Transcript Features.</title>
        <authorList>
            <person name="Ramaprasad A."/>
            <person name="Mourier T."/>
            <person name="Naeem R."/>
            <person name="Malas T.B."/>
            <person name="Moussa E."/>
            <person name="Panigrahi A."/>
            <person name="Vermont S.J."/>
            <person name="Otto T.D."/>
            <person name="Wastling J."/>
            <person name="Pain A."/>
        </authorList>
    </citation>
    <scope>NUCLEOTIDE SEQUENCE</scope>
    <source>
        <strain evidence="3">Liverpool</strain>
    </source>
</reference>
<evidence type="ECO:0000256" key="2">
    <source>
        <dbReference type="SAM" id="Phobius"/>
    </source>
</evidence>
<feature type="region of interest" description="Disordered" evidence="1">
    <location>
        <begin position="11"/>
        <end position="46"/>
    </location>
</feature>
<feature type="compositionally biased region" description="Basic and acidic residues" evidence="1">
    <location>
        <begin position="1876"/>
        <end position="1887"/>
    </location>
</feature>
<organism evidence="3">
    <name type="scientific">Neospora caninum (strain Liverpool)</name>
    <dbReference type="NCBI Taxonomy" id="572307"/>
    <lineage>
        <taxon>Eukaryota</taxon>
        <taxon>Sar</taxon>
        <taxon>Alveolata</taxon>
        <taxon>Apicomplexa</taxon>
        <taxon>Conoidasida</taxon>
        <taxon>Coccidia</taxon>
        <taxon>Eucoccidiorida</taxon>
        <taxon>Eimeriorina</taxon>
        <taxon>Sarcocystidae</taxon>
        <taxon>Neospora</taxon>
    </lineage>
</organism>
<feature type="compositionally biased region" description="Basic and acidic residues" evidence="1">
    <location>
        <begin position="1955"/>
        <end position="1965"/>
    </location>
</feature>
<feature type="compositionally biased region" description="Low complexity" evidence="1">
    <location>
        <begin position="516"/>
        <end position="529"/>
    </location>
</feature>
<feature type="compositionally biased region" description="Polar residues" evidence="1">
    <location>
        <begin position="1668"/>
        <end position="1679"/>
    </location>
</feature>
<feature type="compositionally biased region" description="Polar residues" evidence="1">
    <location>
        <begin position="1578"/>
        <end position="1604"/>
    </location>
</feature>
<feature type="region of interest" description="Disordered" evidence="1">
    <location>
        <begin position="516"/>
        <end position="568"/>
    </location>
</feature>
<feature type="compositionally biased region" description="Polar residues" evidence="1">
    <location>
        <begin position="1624"/>
        <end position="1643"/>
    </location>
</feature>
<feature type="region of interest" description="Disordered" evidence="1">
    <location>
        <begin position="404"/>
        <end position="428"/>
    </location>
</feature>
<feature type="region of interest" description="Disordered" evidence="1">
    <location>
        <begin position="1938"/>
        <end position="1968"/>
    </location>
</feature>
<keyword evidence="2" id="KW-0472">Membrane</keyword>
<feature type="region of interest" description="Disordered" evidence="1">
    <location>
        <begin position="1082"/>
        <end position="1114"/>
    </location>
</feature>
<feature type="compositionally biased region" description="Basic and acidic residues" evidence="1">
    <location>
        <begin position="1034"/>
        <end position="1062"/>
    </location>
</feature>
<accession>A0A0F7UN40</accession>
<sequence length="2162" mass="233043">MAPPACAHLYQGSHLPGRTGKPEELQMGQETFPPLQGSEKETPNGVVLSSRKHPTVAPWSVSPTSSFVTRPQDQYYQHRLSASPASFSCVSPLSLKERGVYLRHQGCNPASVIPASSSPAVDGRSTVYFARGPASSPVTREPVLHGHRSGDITTWCQASVKKTHRQNPLVPKTEEHKASFRHSSHDLKRVEGVVPRIGRNEGEGDSIKAIVPVSSPSSLRAPSTIITDRVCRVFGATELQAVNACSGIADGTAKGDTAPTKTDTEILPSYNMAAGAAAPAGNIIAADERNTVRAKALLSVEQRSEDEFVSPSKSRKRQASLCFNRSPVLLDKRPSSVSEIEFPHAEEETHCGYIQNPIASGVSFEERPDVVSLERRVWETSSLSSVVMNESSWPLSMNRSYEKHNSGPLNSMARRRGHAHSQDGPAASVQSWQRTTCKGCSSSGARPALVSQRLTTGEADHHVPAGTVTVCRGRSTCRLPRSSSFATSSCSVSSHTSGASALSAIRKAYAAIKSARASSPSNGGPSAPSFCNHGEMEKSQRTTSSSLSPTICGRARPPGEKEAFYPHRLSGGKTRFSVEKTSSYPYSRSCQTELSYRHDSASDAHCLTPFQAELRLQQRISSERRKPNVYLSLLKMLEVSSTNFSNLQQKEECHMKGHRRRPNVFYEADGGNANRTCVEGGTSDSHLVCRTCGNERDHETGKSPSFPVETPGHASRRLRPSASQPSAPQGEAAQNCETGETDTYPSFVTGSSHRGEGKTDAAERPMSISNVAVVGDPQQSTGRPGLNLIERADFRQLGDAAAQPRAAFETMKTAYQLIHQDPDEQISTPPADSPCLACLKRAIEGDYNSEAAGAGFSEDDHFCTARESLNTYSVRLLEGRQALSLEDGKKEWEMDVHAQRKTGSEKKGHEHCEAPRAVESVLDLVPSETLADHTGNGDTVVSSAERHGSCALLGASGTVKRGVDGQRLPPPGREGETMGDETRVDEVKPGNDSAADDEIRGDREANVHFFQNEVGHRTVVAAREEIVRVSQSHEGGKNDRVMGPKDGADRDAEKREESNERSRCYARMLMSLRQNGHRAEGSVKSKLAQADGAPAPLVSMYPRNQNRNRTTDAGCDAESNKLLARRVSRNIQETCVAGIPQCRCIPCRPQSSSASCLKERSEPSGLPLSQPSIPAPLDSPSCSSSFFPSTKAVRAVRDEGTKVSDAFSVFTEGSISESSRASSSATASTRASTCSAFRISSVRGASADVASGARTSRFWNESGDMSVSTKTEVIRTSGKGADGGSKHLTCVGRSDTASLLSGTPARTCFTSGAAGSCEKFPGRHSEGELESVDFLQGFGRTRGNVTIPTACSDTETVVATARIHMKEAPGRLSCGKREERSKVVGFTALSESGGEGSRHYGRVNQAVDVHACAVTKGSGNGARQSLENTPHSTVQQASANAGYRGPPVGIAPIVSLKTSKAAKPNDYNVDDEEETVNVTANDRRGDDAEAPLAGRCLRDPSTPPVECQGIYNHERHSGTESEERSISHDLICNLLARAQKLIITDGVPTVLSDQRSDASLQAVKGADSLPRASFRMQQMQPEQVQSLADQGATSDVSRGSSSSPTKEETSLLSGCRCHTHRPISTRNTPDLSPLSTMSSSATRLSPYGERPTVTQSCDKNPIVDGSWDTISPSGPTTSKGAPGRETVSRDAHSLDRTRSQNEGKRFTRTSHGGKTKMWSPQTKTKQIRRGRLGSHLVWNIAETDRSRVNGESPTPPRGVAVRREGKLFRSYTRGTLDECHGNRLRVEDEETQRARGAHQLNGVSTKTKHGTEGSSGGLPAYSRKRPPSPELIGVYIPDPDDDDLETILSTENDAEHPTSQLVPGVAFTAKPITSVRESRKENTRRGAAEPLSDSFGNATNSEVTLPPIPSYAKAPGVNAVADSSPSLPNSILCATSAVRTSPSKSTKYPSLFRQQHYDPGDKTDHGGGGAKSAYVCVANEVPCSTRMVGNSRLFTWLFPTPSAELGVRPTSYGDGDRDIPTGERHHTQEVRNSILYGGEGVLEQGRADEKMRWANGKECTRVIPESWEERIAATRRSVREQMGHLLQEDQIRWKVETCMAGVFDRLSAKCKCCCGGTWQKMSVERKQRCGQITFWTLAGTLVVLIFIAVICLVSAKVLNDTE</sequence>
<feature type="compositionally biased region" description="Polar residues" evidence="1">
    <location>
        <begin position="1938"/>
        <end position="1948"/>
    </location>
</feature>
<feature type="region of interest" description="Disordered" evidence="1">
    <location>
        <begin position="1158"/>
        <end position="1180"/>
    </location>
</feature>
<feature type="region of interest" description="Disordered" evidence="1">
    <location>
        <begin position="1872"/>
        <end position="1901"/>
    </location>
</feature>
<proteinExistence type="predicted"/>
<feature type="region of interest" description="Disordered" evidence="1">
    <location>
        <begin position="1029"/>
        <end position="1062"/>
    </location>
</feature>
<dbReference type="EMBL" id="LN714486">
    <property type="protein sequence ID" value="CEL69637.1"/>
    <property type="molecule type" value="Genomic_DNA"/>
</dbReference>
<feature type="region of interest" description="Disordered" evidence="1">
    <location>
        <begin position="694"/>
        <end position="765"/>
    </location>
</feature>
<feature type="compositionally biased region" description="Basic and acidic residues" evidence="1">
    <location>
        <begin position="1686"/>
        <end position="1705"/>
    </location>
</feature>
<feature type="transmembrane region" description="Helical" evidence="2">
    <location>
        <begin position="2132"/>
        <end position="2155"/>
    </location>
</feature>
<feature type="compositionally biased region" description="Basic and acidic residues" evidence="1">
    <location>
        <begin position="973"/>
        <end position="989"/>
    </location>
</feature>
<gene>
    <name evidence="3" type="ORF">BN1204_053415</name>
</gene>
<protein>
    <submittedName>
        <fullName evidence="3">Uncharacterized protein</fullName>
    </submittedName>
</protein>
<feature type="region of interest" description="Disordered" evidence="1">
    <location>
        <begin position="961"/>
        <end position="997"/>
    </location>
</feature>
<evidence type="ECO:0000313" key="3">
    <source>
        <dbReference type="EMBL" id="CEL69637.1"/>
    </source>
</evidence>
<feature type="region of interest" description="Disordered" evidence="1">
    <location>
        <begin position="1789"/>
        <end position="1827"/>
    </location>
</feature>
<feature type="compositionally biased region" description="Basic and acidic residues" evidence="1">
    <location>
        <begin position="753"/>
        <end position="763"/>
    </location>
</feature>
<keyword evidence="2" id="KW-0812">Transmembrane</keyword>
<feature type="compositionally biased region" description="Polar residues" evidence="1">
    <location>
        <begin position="735"/>
        <end position="752"/>
    </location>
</feature>
<name>A0A0F7UN40_NEOCL</name>
<feature type="region of interest" description="Disordered" evidence="1">
    <location>
        <begin position="1578"/>
        <end position="1727"/>
    </location>
</feature>
<keyword evidence="2" id="KW-1133">Transmembrane helix</keyword>
<evidence type="ECO:0000256" key="1">
    <source>
        <dbReference type="SAM" id="MobiDB-lite"/>
    </source>
</evidence>